<sequence>MSRWWSSHLIVVLEKFFSRYAKKSIGNSIHNNKVSCICCVRSSEVDPESMII</sequence>
<comment type="caution">
    <text evidence="1">The sequence shown here is derived from an EMBL/GenBank/DDBJ whole genome shotgun (WGS) entry which is preliminary data.</text>
</comment>
<dbReference type="AlphaFoldDB" id="A0AAV0MEY8"/>
<feature type="non-terminal residue" evidence="1">
    <location>
        <position position="52"/>
    </location>
</feature>
<dbReference type="EMBL" id="CAMGYJ010000007">
    <property type="protein sequence ID" value="CAI0444345.1"/>
    <property type="molecule type" value="Genomic_DNA"/>
</dbReference>
<reference evidence="1" key="1">
    <citation type="submission" date="2022-08" db="EMBL/GenBank/DDBJ databases">
        <authorList>
            <person name="Gutierrez-Valencia J."/>
        </authorList>
    </citation>
    <scope>NUCLEOTIDE SEQUENCE</scope>
</reference>
<dbReference type="Proteomes" id="UP001154282">
    <property type="component" value="Unassembled WGS sequence"/>
</dbReference>
<keyword evidence="2" id="KW-1185">Reference proteome</keyword>
<accession>A0AAV0MEY8</accession>
<organism evidence="1 2">
    <name type="scientific">Linum tenue</name>
    <dbReference type="NCBI Taxonomy" id="586396"/>
    <lineage>
        <taxon>Eukaryota</taxon>
        <taxon>Viridiplantae</taxon>
        <taxon>Streptophyta</taxon>
        <taxon>Embryophyta</taxon>
        <taxon>Tracheophyta</taxon>
        <taxon>Spermatophyta</taxon>
        <taxon>Magnoliopsida</taxon>
        <taxon>eudicotyledons</taxon>
        <taxon>Gunneridae</taxon>
        <taxon>Pentapetalae</taxon>
        <taxon>rosids</taxon>
        <taxon>fabids</taxon>
        <taxon>Malpighiales</taxon>
        <taxon>Linaceae</taxon>
        <taxon>Linum</taxon>
    </lineage>
</organism>
<evidence type="ECO:0000313" key="2">
    <source>
        <dbReference type="Proteomes" id="UP001154282"/>
    </source>
</evidence>
<proteinExistence type="predicted"/>
<name>A0AAV0MEY8_9ROSI</name>
<protein>
    <submittedName>
        <fullName evidence="1">Uncharacterized protein</fullName>
    </submittedName>
</protein>
<evidence type="ECO:0000313" key="1">
    <source>
        <dbReference type="EMBL" id="CAI0444345.1"/>
    </source>
</evidence>
<gene>
    <name evidence="1" type="ORF">LITE_LOCUS28067</name>
</gene>